<accession>A0A1F7YNI9</accession>
<dbReference type="EMBL" id="MGGM01000023">
    <property type="protein sequence ID" value="OGM28872.1"/>
    <property type="molecule type" value="Genomic_DNA"/>
</dbReference>
<dbReference type="STRING" id="1802500.A2801_02835"/>
<dbReference type="SUPFAM" id="SSF54523">
    <property type="entry name" value="Pili subunits"/>
    <property type="match status" value="1"/>
</dbReference>
<sequence>MTVLKQKGFTQRSEARGGFTLIELLIVIAILGTLAVVVLLALNPVQQLARTRDSGRTSAVTQIGHAVEAYATSNAGVYPGGTGACALGAATFIDCLVTASEIQTNPAAITYSAGAATACTGGTDQDANLCYDYDGTTNSFIVYATSEADSNISRCPTGQNGYFVYSSDAGRGGLWCGNAEPATPLAGDDAGWLAI</sequence>
<dbReference type="AlphaFoldDB" id="A0A1F7YNI9"/>
<dbReference type="PANTHER" id="PTHR30093">
    <property type="entry name" value="GENERAL SECRETION PATHWAY PROTEIN G"/>
    <property type="match status" value="1"/>
</dbReference>
<dbReference type="InterPro" id="IPR012902">
    <property type="entry name" value="N_methyl_site"/>
</dbReference>
<evidence type="ECO:0000313" key="3">
    <source>
        <dbReference type="Proteomes" id="UP000177263"/>
    </source>
</evidence>
<dbReference type="NCBIfam" id="TIGR02532">
    <property type="entry name" value="IV_pilin_GFxxxE"/>
    <property type="match status" value="1"/>
</dbReference>
<reference evidence="2 3" key="1">
    <citation type="journal article" date="2016" name="Nat. Commun.">
        <title>Thousands of microbial genomes shed light on interconnected biogeochemical processes in an aquifer system.</title>
        <authorList>
            <person name="Anantharaman K."/>
            <person name="Brown C.T."/>
            <person name="Hug L.A."/>
            <person name="Sharon I."/>
            <person name="Castelle C.J."/>
            <person name="Probst A.J."/>
            <person name="Thomas B.C."/>
            <person name="Singh A."/>
            <person name="Wilkins M.J."/>
            <person name="Karaoz U."/>
            <person name="Brodie E.L."/>
            <person name="Williams K.H."/>
            <person name="Hubbard S.S."/>
            <person name="Banfield J.F."/>
        </authorList>
    </citation>
    <scope>NUCLEOTIDE SEQUENCE [LARGE SCALE GENOMIC DNA]</scope>
</reference>
<keyword evidence="1" id="KW-0812">Transmembrane</keyword>
<evidence type="ECO:0000313" key="2">
    <source>
        <dbReference type="EMBL" id="OGM28872.1"/>
    </source>
</evidence>
<keyword evidence="1" id="KW-0472">Membrane</keyword>
<dbReference type="Pfam" id="PF07963">
    <property type="entry name" value="N_methyl"/>
    <property type="match status" value="1"/>
</dbReference>
<comment type="caution">
    <text evidence="2">The sequence shown here is derived from an EMBL/GenBank/DDBJ whole genome shotgun (WGS) entry which is preliminary data.</text>
</comment>
<dbReference type="PROSITE" id="PS00409">
    <property type="entry name" value="PROKAR_NTER_METHYL"/>
    <property type="match status" value="1"/>
</dbReference>
<protein>
    <recommendedName>
        <fullName evidence="4">Type II secretion system protein GspG C-terminal domain-containing protein</fullName>
    </recommendedName>
</protein>
<dbReference type="Proteomes" id="UP000177263">
    <property type="component" value="Unassembled WGS sequence"/>
</dbReference>
<proteinExistence type="predicted"/>
<evidence type="ECO:0008006" key="4">
    <source>
        <dbReference type="Google" id="ProtNLM"/>
    </source>
</evidence>
<gene>
    <name evidence="2" type="ORF">A2801_02835</name>
</gene>
<dbReference type="InterPro" id="IPR045584">
    <property type="entry name" value="Pilin-like"/>
</dbReference>
<name>A0A1F7YNI9_9BACT</name>
<keyword evidence="1" id="KW-1133">Transmembrane helix</keyword>
<dbReference type="Gene3D" id="3.30.700.10">
    <property type="entry name" value="Glycoprotein, Type 4 Pilin"/>
    <property type="match status" value="1"/>
</dbReference>
<organism evidence="2 3">
    <name type="scientific">Candidatus Woesebacteria bacterium RIFCSPHIGHO2_01_FULL_41_10</name>
    <dbReference type="NCBI Taxonomy" id="1802500"/>
    <lineage>
        <taxon>Bacteria</taxon>
        <taxon>Candidatus Woeseibacteriota</taxon>
    </lineage>
</organism>
<evidence type="ECO:0000256" key="1">
    <source>
        <dbReference type="SAM" id="Phobius"/>
    </source>
</evidence>
<feature type="transmembrane region" description="Helical" evidence="1">
    <location>
        <begin position="21"/>
        <end position="42"/>
    </location>
</feature>